<feature type="region of interest" description="Disordered" evidence="1">
    <location>
        <begin position="382"/>
        <end position="420"/>
    </location>
</feature>
<comment type="caution">
    <text evidence="4">The sequence shown here is derived from an EMBL/GenBank/DDBJ whole genome shotgun (WGS) entry which is preliminary data.</text>
</comment>
<keyword evidence="5" id="KW-1185">Reference proteome</keyword>
<reference evidence="4" key="2">
    <citation type="submission" date="2021-04" db="EMBL/GenBank/DDBJ databases">
        <authorList>
            <person name="Podell S."/>
        </authorList>
    </citation>
    <scope>NUCLEOTIDE SEQUENCE</scope>
    <source>
        <strain evidence="4">Hildebrandi</strain>
    </source>
</reference>
<feature type="region of interest" description="Disordered" evidence="1">
    <location>
        <begin position="1"/>
        <end position="51"/>
    </location>
</feature>
<dbReference type="OrthoDB" id="41342at2759"/>
<evidence type="ECO:0000256" key="2">
    <source>
        <dbReference type="SAM" id="Phobius"/>
    </source>
</evidence>
<dbReference type="InterPro" id="IPR000719">
    <property type="entry name" value="Prot_kinase_dom"/>
</dbReference>
<evidence type="ECO:0000313" key="5">
    <source>
        <dbReference type="Proteomes" id="UP000693970"/>
    </source>
</evidence>
<evidence type="ECO:0000256" key="1">
    <source>
        <dbReference type="SAM" id="MobiDB-lite"/>
    </source>
</evidence>
<feature type="domain" description="Protein kinase" evidence="3">
    <location>
        <begin position="420"/>
        <end position="690"/>
    </location>
</feature>
<keyword evidence="4" id="KW-0808">Transferase</keyword>
<accession>A0A9K3LAF2</accession>
<gene>
    <name evidence="4" type="ORF">IV203_014691</name>
</gene>
<keyword evidence="2" id="KW-1133">Transmembrane helix</keyword>
<organism evidence="4 5">
    <name type="scientific">Nitzschia inconspicua</name>
    <dbReference type="NCBI Taxonomy" id="303405"/>
    <lineage>
        <taxon>Eukaryota</taxon>
        <taxon>Sar</taxon>
        <taxon>Stramenopiles</taxon>
        <taxon>Ochrophyta</taxon>
        <taxon>Bacillariophyta</taxon>
        <taxon>Bacillariophyceae</taxon>
        <taxon>Bacillariophycidae</taxon>
        <taxon>Bacillariales</taxon>
        <taxon>Bacillariaceae</taxon>
        <taxon>Nitzschia</taxon>
    </lineage>
</organism>
<dbReference type="Proteomes" id="UP000693970">
    <property type="component" value="Unassembled WGS sequence"/>
</dbReference>
<evidence type="ECO:0000313" key="4">
    <source>
        <dbReference type="EMBL" id="KAG7358104.1"/>
    </source>
</evidence>
<sequence length="707" mass="81588">MTTRRINHHQYHRNLFPPTTTTSSTVEATSTATAATGVPSSSQSPPSSSSVAAVITHHHNNHHHHPSVTINSRDNDLSVEDQCCHYDYPPSAGKRKKSRSRVALSWQRLFVKAQRMPLVVQFVVTILAICTIGVVLLELSSMVLDDLAMGDIRRTATNTHSSETRYYRHNNNNRRKIPTKDMTSTITSISSSVSTFSNSSISLDMKFNQQLRNDRKHFQQRPLVVDKHPRVVQVVEPPPQRQQEKKNNYNNDKDNNDSNNITMTYYIHWTDPFRFVTAVSVDVDKPVSTSSADDEETFTLRPEYIELRWKQPKEIREADKLEVGDCKALAEWQKSDVPTCNLVHEASAGWQQPYVYVHQDNHQTTKSIPPFIIANVTQLSNNQDDQVSASQQDRSEETDEEESNEEDPTIGSKLPGSESQEQMRYINEGNFRQVWMFRDADTTKRVMKTLNADSRKDFDKRNQDRHRRDALSFSQLTYSPLIVNMYGYCSNTGLFDYADGGDLYDIFDTYPNITPQQLLHIAYNITMSLHHAHNFDDRGRATIAHTDIKPDQFLLQDGYYRLSDFNRVRFLTWNYEKDAQCGFRVGKNGGSYRSPEEYNYELENEKVDVYSMGNVLYFLLTHEDPWKRYKVKHVYQLVKQGQRPKVPDTIYQSNGIYERYMIRAMEQAWTHDFRERPGALQIAKILKEGLDRMAAGQTTILDETMST</sequence>
<dbReference type="PANTHER" id="PTHR44329">
    <property type="entry name" value="SERINE/THREONINE-PROTEIN KINASE TNNI3K-RELATED"/>
    <property type="match status" value="1"/>
</dbReference>
<feature type="compositionally biased region" description="Basic and acidic residues" evidence="1">
    <location>
        <begin position="242"/>
        <end position="256"/>
    </location>
</feature>
<feature type="compositionally biased region" description="Polar residues" evidence="1">
    <location>
        <begin position="382"/>
        <end position="392"/>
    </location>
</feature>
<dbReference type="Pfam" id="PF00069">
    <property type="entry name" value="Pkinase"/>
    <property type="match status" value="1"/>
</dbReference>
<keyword evidence="2" id="KW-0812">Transmembrane</keyword>
<feature type="compositionally biased region" description="Low complexity" evidence="1">
    <location>
        <begin position="17"/>
        <end position="50"/>
    </location>
</feature>
<protein>
    <submittedName>
        <fullName evidence="4">Protein kinase domain containing protein</fullName>
    </submittedName>
</protein>
<reference evidence="4" key="1">
    <citation type="journal article" date="2021" name="Sci. Rep.">
        <title>Diploid genomic architecture of Nitzschia inconspicua, an elite biomass production diatom.</title>
        <authorList>
            <person name="Oliver A."/>
            <person name="Podell S."/>
            <person name="Pinowska A."/>
            <person name="Traller J.C."/>
            <person name="Smith S.R."/>
            <person name="McClure R."/>
            <person name="Beliaev A."/>
            <person name="Bohutskyi P."/>
            <person name="Hill E.A."/>
            <person name="Rabines A."/>
            <person name="Zheng H."/>
            <person name="Allen L.Z."/>
            <person name="Kuo A."/>
            <person name="Grigoriev I.V."/>
            <person name="Allen A.E."/>
            <person name="Hazlebeck D."/>
            <person name="Allen E.E."/>
        </authorList>
    </citation>
    <scope>NUCLEOTIDE SEQUENCE</scope>
    <source>
        <strain evidence="4">Hildebrandi</strain>
    </source>
</reference>
<dbReference type="EMBL" id="JAGRRH010000014">
    <property type="protein sequence ID" value="KAG7358104.1"/>
    <property type="molecule type" value="Genomic_DNA"/>
</dbReference>
<name>A0A9K3LAF2_9STRA</name>
<keyword evidence="2" id="KW-0472">Membrane</keyword>
<feature type="compositionally biased region" description="Basic residues" evidence="1">
    <location>
        <begin position="1"/>
        <end position="12"/>
    </location>
</feature>
<feature type="compositionally biased region" description="Acidic residues" evidence="1">
    <location>
        <begin position="396"/>
        <end position="408"/>
    </location>
</feature>
<feature type="transmembrane region" description="Helical" evidence="2">
    <location>
        <begin position="118"/>
        <end position="137"/>
    </location>
</feature>
<keyword evidence="4" id="KW-0418">Kinase</keyword>
<dbReference type="PANTHER" id="PTHR44329:SF214">
    <property type="entry name" value="PROTEIN KINASE DOMAIN-CONTAINING PROTEIN"/>
    <property type="match status" value="1"/>
</dbReference>
<evidence type="ECO:0000259" key="3">
    <source>
        <dbReference type="PROSITE" id="PS50011"/>
    </source>
</evidence>
<dbReference type="GO" id="GO:0005524">
    <property type="term" value="F:ATP binding"/>
    <property type="evidence" value="ECO:0007669"/>
    <property type="project" value="InterPro"/>
</dbReference>
<feature type="region of interest" description="Disordered" evidence="1">
    <location>
        <begin position="230"/>
        <end position="257"/>
    </location>
</feature>
<dbReference type="PROSITE" id="PS50011">
    <property type="entry name" value="PROTEIN_KINASE_DOM"/>
    <property type="match status" value="1"/>
</dbReference>
<dbReference type="GO" id="GO:0004674">
    <property type="term" value="F:protein serine/threonine kinase activity"/>
    <property type="evidence" value="ECO:0007669"/>
    <property type="project" value="TreeGrafter"/>
</dbReference>
<proteinExistence type="predicted"/>
<dbReference type="InterPro" id="IPR051681">
    <property type="entry name" value="Ser/Thr_Kinases-Pseudokinases"/>
</dbReference>
<dbReference type="AlphaFoldDB" id="A0A9K3LAF2"/>